<dbReference type="EMBL" id="JBHSZH010000005">
    <property type="protein sequence ID" value="MFC7081378.1"/>
    <property type="molecule type" value="Genomic_DNA"/>
</dbReference>
<dbReference type="GO" id="GO:0005886">
    <property type="term" value="C:plasma membrane"/>
    <property type="evidence" value="ECO:0007669"/>
    <property type="project" value="UniProtKB-SubCell"/>
</dbReference>
<evidence type="ECO:0000256" key="5">
    <source>
        <dbReference type="ARBA" id="ARBA00023136"/>
    </source>
</evidence>
<feature type="transmembrane region" description="Helical" evidence="6">
    <location>
        <begin position="103"/>
        <end position="120"/>
    </location>
</feature>
<evidence type="ECO:0000256" key="2">
    <source>
        <dbReference type="ARBA" id="ARBA00022475"/>
    </source>
</evidence>
<evidence type="ECO:0000313" key="9">
    <source>
        <dbReference type="Proteomes" id="UP001596407"/>
    </source>
</evidence>
<dbReference type="RefSeq" id="WP_276280710.1">
    <property type="nucleotide sequence ID" value="NZ_CP119809.1"/>
</dbReference>
<evidence type="ECO:0000256" key="3">
    <source>
        <dbReference type="ARBA" id="ARBA00022692"/>
    </source>
</evidence>
<dbReference type="InterPro" id="IPR050586">
    <property type="entry name" value="CPA3_Na-H_Antiporter_D"/>
</dbReference>
<dbReference type="InterPro" id="IPR001750">
    <property type="entry name" value="ND/Mrp_TM"/>
</dbReference>
<feature type="transmembrane region" description="Helical" evidence="6">
    <location>
        <begin position="299"/>
        <end position="318"/>
    </location>
</feature>
<feature type="transmembrane region" description="Helical" evidence="6">
    <location>
        <begin position="265"/>
        <end position="287"/>
    </location>
</feature>
<evidence type="ECO:0000256" key="6">
    <source>
        <dbReference type="SAM" id="Phobius"/>
    </source>
</evidence>
<feature type="transmembrane region" description="Helical" evidence="6">
    <location>
        <begin position="368"/>
        <end position="387"/>
    </location>
</feature>
<evidence type="ECO:0000256" key="1">
    <source>
        <dbReference type="ARBA" id="ARBA00004651"/>
    </source>
</evidence>
<keyword evidence="9" id="KW-1185">Reference proteome</keyword>
<feature type="transmembrane region" description="Helical" evidence="6">
    <location>
        <begin position="189"/>
        <end position="214"/>
    </location>
</feature>
<keyword evidence="3 6" id="KW-0812">Transmembrane</keyword>
<keyword evidence="2" id="KW-1003">Cell membrane</keyword>
<gene>
    <name evidence="8" type="ORF">ACFQJ6_15950</name>
</gene>
<dbReference type="AlphaFoldDB" id="A0ABD5WMI1"/>
<dbReference type="PANTHER" id="PTHR42703:SF1">
    <property type="entry name" value="NA(+)_H(+) ANTIPORTER SUBUNIT D1"/>
    <property type="match status" value="1"/>
</dbReference>
<organism evidence="8 9">
    <name type="scientific">Halorussus caseinilyticus</name>
    <dbReference type="NCBI Taxonomy" id="3034025"/>
    <lineage>
        <taxon>Archaea</taxon>
        <taxon>Methanobacteriati</taxon>
        <taxon>Methanobacteriota</taxon>
        <taxon>Stenosarchaea group</taxon>
        <taxon>Halobacteria</taxon>
        <taxon>Halobacteriales</taxon>
        <taxon>Haladaptataceae</taxon>
        <taxon>Halorussus</taxon>
    </lineage>
</organism>
<feature type="transmembrane region" description="Helical" evidence="6">
    <location>
        <begin position="466"/>
        <end position="489"/>
    </location>
</feature>
<protein>
    <submittedName>
        <fullName evidence="8">Proton-conducting transporter membrane subunit</fullName>
    </submittedName>
</protein>
<dbReference type="Pfam" id="PF00361">
    <property type="entry name" value="Proton_antipo_M"/>
    <property type="match status" value="1"/>
</dbReference>
<sequence>MTALLLPALVALPVVGAALAVLAGDRLGRWVTAGTLALQTGLAAALVGRVADDGPTRTVVGGFRPAVGVELRADPLAALIVALVAAVAGGAAWYAGAVGARSAHADALVLLLAAGLSGVGLTADLFNLYVVLEITGLAAYALVALGERGSARAALRYLFAGTVGATLYLLGVGYLYVATGHLNIDKSSVFVSGLAPSSTLALAAFAFVFAGLAVKIPLVPVHTWLPDAHAQASVSASVVLSALVTTAGVYALVKVLYGVFGVEFLTAVPAVGALVSGLGAVSVLVGGALALRESKVKRVLAYSTVSQLGVVVVGAGLGTRLGLTGAAVHLLGHAITKAGLFFAAGLLSLSTGAKTVEECAGVGKRAPVVGAAFAVLSLGMVGVPPTVGFAGKWYVLVAAASAEAWPLVAAVLASSLLSLAYFGRILARMFFAPPADGLPADAGEPSVGGGTPANADAPTESVGASVLPILAALATLALGLSAATLAQFLEPAVSSLLT</sequence>
<dbReference type="PRINTS" id="PR01437">
    <property type="entry name" value="NUOXDRDTASE4"/>
</dbReference>
<proteinExistence type="predicted"/>
<feature type="transmembrane region" description="Helical" evidence="6">
    <location>
        <begin position="157"/>
        <end position="177"/>
    </location>
</feature>
<dbReference type="PANTHER" id="PTHR42703">
    <property type="entry name" value="NADH DEHYDROGENASE"/>
    <property type="match status" value="1"/>
</dbReference>
<reference evidence="8 9" key="1">
    <citation type="journal article" date="2019" name="Int. J. Syst. Evol. Microbiol.">
        <title>The Global Catalogue of Microorganisms (GCM) 10K type strain sequencing project: providing services to taxonomists for standard genome sequencing and annotation.</title>
        <authorList>
            <consortium name="The Broad Institute Genomics Platform"/>
            <consortium name="The Broad Institute Genome Sequencing Center for Infectious Disease"/>
            <person name="Wu L."/>
            <person name="Ma J."/>
        </authorList>
    </citation>
    <scope>NUCLEOTIDE SEQUENCE [LARGE SCALE GENOMIC DNA]</scope>
    <source>
        <strain evidence="8 9">DT72</strain>
    </source>
</reference>
<evidence type="ECO:0000256" key="4">
    <source>
        <dbReference type="ARBA" id="ARBA00022989"/>
    </source>
</evidence>
<evidence type="ECO:0000259" key="7">
    <source>
        <dbReference type="Pfam" id="PF00361"/>
    </source>
</evidence>
<keyword evidence="5 6" id="KW-0472">Membrane</keyword>
<dbReference type="InterPro" id="IPR003918">
    <property type="entry name" value="NADH_UbQ_OxRdtase"/>
</dbReference>
<feature type="transmembrane region" description="Helical" evidence="6">
    <location>
        <begin position="76"/>
        <end position="96"/>
    </location>
</feature>
<name>A0ABD5WMI1_9EURY</name>
<keyword evidence="4 6" id="KW-1133">Transmembrane helix</keyword>
<accession>A0ABD5WMI1</accession>
<feature type="transmembrane region" description="Helical" evidence="6">
    <location>
        <begin position="393"/>
        <end position="422"/>
    </location>
</feature>
<dbReference type="Proteomes" id="UP001596407">
    <property type="component" value="Unassembled WGS sequence"/>
</dbReference>
<feature type="transmembrane region" description="Helical" evidence="6">
    <location>
        <begin position="234"/>
        <end position="253"/>
    </location>
</feature>
<evidence type="ECO:0000313" key="8">
    <source>
        <dbReference type="EMBL" id="MFC7081378.1"/>
    </source>
</evidence>
<comment type="caution">
    <text evidence="8">The sequence shown here is derived from an EMBL/GenBank/DDBJ whole genome shotgun (WGS) entry which is preliminary data.</text>
</comment>
<dbReference type="GeneID" id="79301875"/>
<feature type="domain" description="NADH:quinone oxidoreductase/Mrp antiporter transmembrane" evidence="7">
    <location>
        <begin position="124"/>
        <end position="417"/>
    </location>
</feature>
<comment type="subcellular location">
    <subcellularLocation>
        <location evidence="1">Cell membrane</location>
        <topology evidence="1">Multi-pass membrane protein</topology>
    </subcellularLocation>
</comment>